<sequence>MTTNTANVTFYIVRPGDTLTGIAAIFGTTVEQLVTWNDIADPDLIKVGERLIVTWAQVSHESFYVVRSGDTLTSIAAMFGTTVEQLVEWNGIANPDVIDVGQRLVIATSVPMGH</sequence>
<dbReference type="SMART" id="SM00257">
    <property type="entry name" value="LysM"/>
    <property type="match status" value="2"/>
</dbReference>
<dbReference type="Proteomes" id="UP001500037">
    <property type="component" value="Unassembled WGS sequence"/>
</dbReference>
<organism evidence="2 3">
    <name type="scientific">Kitasatospora nipponensis</name>
    <dbReference type="NCBI Taxonomy" id="258049"/>
    <lineage>
        <taxon>Bacteria</taxon>
        <taxon>Bacillati</taxon>
        <taxon>Actinomycetota</taxon>
        <taxon>Actinomycetes</taxon>
        <taxon>Kitasatosporales</taxon>
        <taxon>Streptomycetaceae</taxon>
        <taxon>Kitasatospora</taxon>
    </lineage>
</organism>
<dbReference type="PANTHER" id="PTHR33734:SF22">
    <property type="entry name" value="MEMBRANE-BOUND LYTIC MUREIN TRANSGLYCOSYLASE D"/>
    <property type="match status" value="1"/>
</dbReference>
<evidence type="ECO:0000259" key="1">
    <source>
        <dbReference type="PROSITE" id="PS51782"/>
    </source>
</evidence>
<keyword evidence="3" id="KW-1185">Reference proteome</keyword>
<evidence type="ECO:0000313" key="3">
    <source>
        <dbReference type="Proteomes" id="UP001500037"/>
    </source>
</evidence>
<evidence type="ECO:0000313" key="2">
    <source>
        <dbReference type="EMBL" id="GAA1262389.1"/>
    </source>
</evidence>
<feature type="domain" description="LysM" evidence="1">
    <location>
        <begin position="9"/>
        <end position="53"/>
    </location>
</feature>
<name>A0ABN1WV68_9ACTN</name>
<accession>A0ABN1WV68</accession>
<dbReference type="PROSITE" id="PS51782">
    <property type="entry name" value="LYSM"/>
    <property type="match status" value="2"/>
</dbReference>
<protein>
    <recommendedName>
        <fullName evidence="1">LysM domain-containing protein</fullName>
    </recommendedName>
</protein>
<proteinExistence type="predicted"/>
<dbReference type="SUPFAM" id="SSF54106">
    <property type="entry name" value="LysM domain"/>
    <property type="match status" value="2"/>
</dbReference>
<dbReference type="InterPro" id="IPR036779">
    <property type="entry name" value="LysM_dom_sf"/>
</dbReference>
<reference evidence="2 3" key="1">
    <citation type="journal article" date="2019" name="Int. J. Syst. Evol. Microbiol.">
        <title>The Global Catalogue of Microorganisms (GCM) 10K type strain sequencing project: providing services to taxonomists for standard genome sequencing and annotation.</title>
        <authorList>
            <consortium name="The Broad Institute Genomics Platform"/>
            <consortium name="The Broad Institute Genome Sequencing Center for Infectious Disease"/>
            <person name="Wu L."/>
            <person name="Ma J."/>
        </authorList>
    </citation>
    <scope>NUCLEOTIDE SEQUENCE [LARGE SCALE GENOMIC DNA]</scope>
    <source>
        <strain evidence="2 3">JCM 13004</strain>
    </source>
</reference>
<gene>
    <name evidence="2" type="ORF">GCM10009665_60060</name>
</gene>
<dbReference type="EMBL" id="BAAALF010000151">
    <property type="protein sequence ID" value="GAA1262389.1"/>
    <property type="molecule type" value="Genomic_DNA"/>
</dbReference>
<comment type="caution">
    <text evidence="2">The sequence shown here is derived from an EMBL/GenBank/DDBJ whole genome shotgun (WGS) entry which is preliminary data.</text>
</comment>
<dbReference type="PANTHER" id="PTHR33734">
    <property type="entry name" value="LYSM DOMAIN-CONTAINING GPI-ANCHORED PROTEIN 2"/>
    <property type="match status" value="1"/>
</dbReference>
<dbReference type="Pfam" id="PF01476">
    <property type="entry name" value="LysM"/>
    <property type="match status" value="2"/>
</dbReference>
<dbReference type="RefSeq" id="WP_344445214.1">
    <property type="nucleotide sequence ID" value="NZ_BAAALF010000151.1"/>
</dbReference>
<dbReference type="InterPro" id="IPR018392">
    <property type="entry name" value="LysM"/>
</dbReference>
<dbReference type="CDD" id="cd00118">
    <property type="entry name" value="LysM"/>
    <property type="match status" value="2"/>
</dbReference>
<dbReference type="Gene3D" id="3.10.350.10">
    <property type="entry name" value="LysM domain"/>
    <property type="match status" value="2"/>
</dbReference>
<feature type="domain" description="LysM" evidence="1">
    <location>
        <begin position="62"/>
        <end position="106"/>
    </location>
</feature>